<dbReference type="PANTHER" id="PTHR23426">
    <property type="entry name" value="FERREDOXIN/ADRENODOXIN"/>
    <property type="match status" value="1"/>
</dbReference>
<feature type="domain" description="2Fe-2S ferredoxin-type" evidence="7">
    <location>
        <begin position="2"/>
        <end position="106"/>
    </location>
</feature>
<reference evidence="8" key="1">
    <citation type="submission" date="2023-02" db="EMBL/GenBank/DDBJ databases">
        <title>Description of Roseinatronobacter alkalisoli sp. nov., an alkaliphilic bacerium isolated from soda soil.</title>
        <authorList>
            <person name="Wei W."/>
        </authorList>
    </citation>
    <scope>NUCLEOTIDE SEQUENCE</scope>
    <source>
        <strain evidence="8">HJB301</strain>
    </source>
</reference>
<organism evidence="8 9">
    <name type="scientific">Roseinatronobacter alkalisoli</name>
    <dbReference type="NCBI Taxonomy" id="3028235"/>
    <lineage>
        <taxon>Bacteria</taxon>
        <taxon>Pseudomonadati</taxon>
        <taxon>Pseudomonadota</taxon>
        <taxon>Alphaproteobacteria</taxon>
        <taxon>Rhodobacterales</taxon>
        <taxon>Paracoccaceae</taxon>
        <taxon>Roseinatronobacter</taxon>
    </lineage>
</organism>
<sequence>MGNFTLITRDGGAIPLTGRADVPLMEIIRDAGHEELIAMCGGCMSCATCHVYIDNVPAGQALPEMDADEDAMLDASDFRKPNSRLSCQVPWRSELSGVTVEIAPEE</sequence>
<gene>
    <name evidence="8" type="ORF">PUT78_17290</name>
</gene>
<keyword evidence="2" id="KW-0001">2Fe-2S</keyword>
<accession>A0ABT5TCJ5</accession>
<dbReference type="InterPro" id="IPR001055">
    <property type="entry name" value="Adrenodoxin-like"/>
</dbReference>
<dbReference type="Pfam" id="PF00111">
    <property type="entry name" value="Fer2"/>
    <property type="match status" value="1"/>
</dbReference>
<proteinExistence type="inferred from homology"/>
<dbReference type="InterPro" id="IPR012675">
    <property type="entry name" value="Beta-grasp_dom_sf"/>
</dbReference>
<dbReference type="RefSeq" id="WP_274353525.1">
    <property type="nucleotide sequence ID" value="NZ_JAQZSM010000020.1"/>
</dbReference>
<comment type="similarity">
    <text evidence="1">Belongs to the adrenodoxin/putidaredoxin family.</text>
</comment>
<dbReference type="InterPro" id="IPR001041">
    <property type="entry name" value="2Fe-2S_ferredoxin-type"/>
</dbReference>
<keyword evidence="3" id="KW-0479">Metal-binding</keyword>
<dbReference type="PROSITE" id="PS51085">
    <property type="entry name" value="2FE2S_FER_2"/>
    <property type="match status" value="1"/>
</dbReference>
<evidence type="ECO:0000256" key="1">
    <source>
        <dbReference type="ARBA" id="ARBA00010914"/>
    </source>
</evidence>
<keyword evidence="9" id="KW-1185">Reference proteome</keyword>
<evidence type="ECO:0000256" key="6">
    <source>
        <dbReference type="ARBA" id="ARBA00034078"/>
    </source>
</evidence>
<evidence type="ECO:0000256" key="3">
    <source>
        <dbReference type="ARBA" id="ARBA00022723"/>
    </source>
</evidence>
<evidence type="ECO:0000256" key="4">
    <source>
        <dbReference type="ARBA" id="ARBA00023004"/>
    </source>
</evidence>
<dbReference type="EMBL" id="JAQZSM010000020">
    <property type="protein sequence ID" value="MDD7972851.1"/>
    <property type="molecule type" value="Genomic_DNA"/>
</dbReference>
<evidence type="ECO:0000256" key="2">
    <source>
        <dbReference type="ARBA" id="ARBA00022714"/>
    </source>
</evidence>
<keyword evidence="4" id="KW-0408">Iron</keyword>
<dbReference type="PANTHER" id="PTHR23426:SF65">
    <property type="entry name" value="FERREDOXIN-2, MITOCHONDRIAL"/>
    <property type="match status" value="1"/>
</dbReference>
<dbReference type="Gene3D" id="3.10.20.30">
    <property type="match status" value="1"/>
</dbReference>
<keyword evidence="5" id="KW-0411">Iron-sulfur</keyword>
<dbReference type="Proteomes" id="UP001431784">
    <property type="component" value="Unassembled WGS sequence"/>
</dbReference>
<evidence type="ECO:0000256" key="5">
    <source>
        <dbReference type="ARBA" id="ARBA00023014"/>
    </source>
</evidence>
<comment type="cofactor">
    <cofactor evidence="6">
        <name>[2Fe-2S] cluster</name>
        <dbReference type="ChEBI" id="CHEBI:190135"/>
    </cofactor>
</comment>
<name>A0ABT5TCJ5_9RHOB</name>
<dbReference type="PRINTS" id="PR00355">
    <property type="entry name" value="ADRENODOXIN"/>
</dbReference>
<dbReference type="InterPro" id="IPR036010">
    <property type="entry name" value="2Fe-2S_ferredoxin-like_sf"/>
</dbReference>
<protein>
    <submittedName>
        <fullName evidence="8">2Fe-2S iron-sulfur cluster-binding protein</fullName>
    </submittedName>
</protein>
<evidence type="ECO:0000259" key="7">
    <source>
        <dbReference type="PROSITE" id="PS51085"/>
    </source>
</evidence>
<comment type="caution">
    <text evidence="8">The sequence shown here is derived from an EMBL/GenBank/DDBJ whole genome shotgun (WGS) entry which is preliminary data.</text>
</comment>
<dbReference type="SUPFAM" id="SSF54292">
    <property type="entry name" value="2Fe-2S ferredoxin-like"/>
    <property type="match status" value="1"/>
</dbReference>
<evidence type="ECO:0000313" key="8">
    <source>
        <dbReference type="EMBL" id="MDD7972851.1"/>
    </source>
</evidence>
<evidence type="ECO:0000313" key="9">
    <source>
        <dbReference type="Proteomes" id="UP001431784"/>
    </source>
</evidence>